<keyword evidence="2" id="KW-0378">Hydrolase</keyword>
<evidence type="ECO:0000313" key="3">
    <source>
        <dbReference type="Proteomes" id="UP001437460"/>
    </source>
</evidence>
<feature type="transmembrane region" description="Helical" evidence="1">
    <location>
        <begin position="56"/>
        <end position="76"/>
    </location>
</feature>
<keyword evidence="1" id="KW-0812">Transmembrane</keyword>
<dbReference type="Proteomes" id="UP001437460">
    <property type="component" value="Unassembled WGS sequence"/>
</dbReference>
<dbReference type="InterPro" id="IPR007404">
    <property type="entry name" value="YdjM-like"/>
</dbReference>
<feature type="transmembrane region" description="Helical" evidence="1">
    <location>
        <begin position="117"/>
        <end position="140"/>
    </location>
</feature>
<feature type="transmembrane region" description="Helical" evidence="1">
    <location>
        <begin position="88"/>
        <end position="105"/>
    </location>
</feature>
<reference evidence="2 3" key="1">
    <citation type="submission" date="2024-03" db="EMBL/GenBank/DDBJ databases">
        <title>Human intestinal bacterial collection.</title>
        <authorList>
            <person name="Pauvert C."/>
            <person name="Hitch T.C.A."/>
            <person name="Clavel T."/>
        </authorList>
    </citation>
    <scope>NUCLEOTIDE SEQUENCE [LARGE SCALE GENOMIC DNA]</scope>
    <source>
        <strain evidence="2 3">CLA-AP-H27</strain>
    </source>
</reference>
<keyword evidence="1" id="KW-0472">Membrane</keyword>
<dbReference type="GO" id="GO:0016787">
    <property type="term" value="F:hydrolase activity"/>
    <property type="evidence" value="ECO:0007669"/>
    <property type="project" value="UniProtKB-KW"/>
</dbReference>
<evidence type="ECO:0000256" key="1">
    <source>
        <dbReference type="SAM" id="Phobius"/>
    </source>
</evidence>
<protein>
    <submittedName>
        <fullName evidence="2">Metal-dependent hydrolase</fullName>
    </submittedName>
</protein>
<proteinExistence type="predicted"/>
<comment type="caution">
    <text evidence="2">The sequence shown here is derived from an EMBL/GenBank/DDBJ whole genome shotgun (WGS) entry which is preliminary data.</text>
</comment>
<dbReference type="RefSeq" id="WP_349230389.1">
    <property type="nucleotide sequence ID" value="NZ_JBBMFJ010000041.1"/>
</dbReference>
<sequence length="204" mass="21956">MLGKTHMAVGVAASLLLLQPRTLPELILGAGTAAVGSVISDIDCGSSESSRRADQITFVLETIVIVIVVVEAHWHLGLYQRLMSNSSVSRVVLACAAFLAVCAYGKKTPHRSFLHSFLAGGLLMSCVGVFLPMLVPYFGIAFASHLALDFLNHKGEQLFYPYRKRFSIGICSASGLVNRLFLFCGSVLCAGVTLKLLTGMILHR</sequence>
<dbReference type="EMBL" id="JBBMFJ010000041">
    <property type="protein sequence ID" value="MEQ2564386.1"/>
    <property type="molecule type" value="Genomic_DNA"/>
</dbReference>
<accession>A0ABV1HQ04</accession>
<dbReference type="Pfam" id="PF04307">
    <property type="entry name" value="YdjM"/>
    <property type="match status" value="1"/>
</dbReference>
<organism evidence="2 3">
    <name type="scientific">Ventrimonas faecis</name>
    <dbReference type="NCBI Taxonomy" id="3133170"/>
    <lineage>
        <taxon>Bacteria</taxon>
        <taxon>Bacillati</taxon>
        <taxon>Bacillota</taxon>
        <taxon>Clostridia</taxon>
        <taxon>Lachnospirales</taxon>
        <taxon>Lachnospiraceae</taxon>
        <taxon>Ventrimonas</taxon>
    </lineage>
</organism>
<name>A0ABV1HQ04_9FIRM</name>
<feature type="transmembrane region" description="Helical" evidence="1">
    <location>
        <begin position="180"/>
        <end position="202"/>
    </location>
</feature>
<keyword evidence="3" id="KW-1185">Reference proteome</keyword>
<gene>
    <name evidence="2" type="ORF">WMO41_14650</name>
</gene>
<evidence type="ECO:0000313" key="2">
    <source>
        <dbReference type="EMBL" id="MEQ2564386.1"/>
    </source>
</evidence>
<keyword evidence="1" id="KW-1133">Transmembrane helix</keyword>